<organism evidence="4 5">
    <name type="scientific">Marinobacter confluentis</name>
    <dbReference type="NCBI Taxonomy" id="1697557"/>
    <lineage>
        <taxon>Bacteria</taxon>
        <taxon>Pseudomonadati</taxon>
        <taxon>Pseudomonadota</taxon>
        <taxon>Gammaproteobacteria</taxon>
        <taxon>Pseudomonadales</taxon>
        <taxon>Marinobacteraceae</taxon>
        <taxon>Marinobacter</taxon>
    </lineage>
</organism>
<dbReference type="InterPro" id="IPR022440">
    <property type="entry name" value="CHP03788"/>
</dbReference>
<evidence type="ECO:0000313" key="5">
    <source>
        <dbReference type="Proteomes" id="UP000298325"/>
    </source>
</evidence>
<keyword evidence="1" id="KW-1133">Transmembrane helix</keyword>
<dbReference type="InterPro" id="IPR036465">
    <property type="entry name" value="vWFA_dom_sf"/>
</dbReference>
<dbReference type="NCBIfam" id="TIGR03788">
    <property type="entry name" value="marine_srt_targ"/>
    <property type="match status" value="1"/>
</dbReference>
<dbReference type="PROSITE" id="PS50234">
    <property type="entry name" value="VWFA"/>
    <property type="match status" value="1"/>
</dbReference>
<dbReference type="Proteomes" id="UP000298325">
    <property type="component" value="Unassembled WGS sequence"/>
</dbReference>
<dbReference type="Pfam" id="PF13768">
    <property type="entry name" value="VWA_3"/>
    <property type="match status" value="1"/>
</dbReference>
<dbReference type="PANTHER" id="PTHR45737:SF6">
    <property type="entry name" value="VON WILLEBRAND FACTOR A DOMAIN-CONTAINING PROTEIN 5A"/>
    <property type="match status" value="1"/>
</dbReference>
<dbReference type="SMART" id="SM00327">
    <property type="entry name" value="VWA"/>
    <property type="match status" value="1"/>
</dbReference>
<dbReference type="RefSeq" id="WP_135804065.1">
    <property type="nucleotide sequence ID" value="NZ_SRPF01000004.1"/>
</dbReference>
<dbReference type="Pfam" id="PF08487">
    <property type="entry name" value="VIT"/>
    <property type="match status" value="1"/>
</dbReference>
<sequence length="687" mass="75288">MEGISLWLAVLLLLFVHPLYAEASESGRENAGELRFVDDQGRHLESATLMNADYQVKVTGLVADVELKQTFQNTSQQWREAVYVFPLPEKASVYGMTMTSGERRIVGEIREKSVAKKEYDTAKSEGRKVARVDQQRPNLFTTHLANIPPGESIAIELSYQQPVRYQSGEFDLRIPTTITPRYMPGEIVHDGPKSWQSGWAMPTTDVPDADQISPYTVLPQDLGPGSHQATVSMSIRAGLPVSRVSSPSHRLTNTWNGNTVEVKAENGHFSMDRDLIVRWAPTRGMAPSAAVFQEQWQGENYLMAMMIPGLETQQQVARELVFVIDTSGSMAGESIRQATQSLLRGLETLGPDDTFNVIQFNSQTASLFIDPVPADGNYLARARRYVGNLAADGGTEMAPALDAALNRRGSETADGVQRLRQVVFITDGSVGNESALFQRIKQQLGDTRLFTVGIGSAPNMHFMREAARFGRGTYTSINSTSDVERPLDELFGKMQSAVLTDIQVDWPDAGANQSAQPQRIGDLFRGEPMIQVVRGQAAQGEVRVSGRLPNGSVWQQSLDLEQAASGKGLHRVWARQKIDGLLDARTLGRDQSEDGQDQTKEKVTDLGIQHQLITPYTSFLAVDKTPSRPVDSLLASDNVPTLLPAGSDAGMLRYPQTATVAPLLQALGLLGLVFGAAITLLKRRVCP</sequence>
<keyword evidence="1" id="KW-0812">Transmembrane</keyword>
<dbReference type="InterPro" id="IPR013694">
    <property type="entry name" value="VIT"/>
</dbReference>
<dbReference type="SMART" id="SM00609">
    <property type="entry name" value="VIT"/>
    <property type="match status" value="1"/>
</dbReference>
<evidence type="ECO:0000259" key="3">
    <source>
        <dbReference type="PROSITE" id="PS51468"/>
    </source>
</evidence>
<feature type="transmembrane region" description="Helical" evidence="1">
    <location>
        <begin position="663"/>
        <end position="681"/>
    </location>
</feature>
<keyword evidence="1" id="KW-0472">Membrane</keyword>
<keyword evidence="5" id="KW-1185">Reference proteome</keyword>
<comment type="caution">
    <text evidence="4">The sequence shown here is derived from an EMBL/GenBank/DDBJ whole genome shotgun (WGS) entry which is preliminary data.</text>
</comment>
<evidence type="ECO:0000313" key="4">
    <source>
        <dbReference type="EMBL" id="TGN38840.1"/>
    </source>
</evidence>
<dbReference type="Gene3D" id="3.40.50.410">
    <property type="entry name" value="von Willebrand factor, type A domain"/>
    <property type="match status" value="1"/>
</dbReference>
<dbReference type="InterPro" id="IPR002035">
    <property type="entry name" value="VWF_A"/>
</dbReference>
<gene>
    <name evidence="4" type="ORF">E5Q11_14000</name>
</gene>
<dbReference type="SUPFAM" id="SSF53300">
    <property type="entry name" value="vWA-like"/>
    <property type="match status" value="1"/>
</dbReference>
<reference evidence="4 5" key="1">
    <citation type="submission" date="2019-04" db="EMBL/GenBank/DDBJ databases">
        <authorList>
            <person name="Park S."/>
            <person name="Yoon J.-H."/>
        </authorList>
    </citation>
    <scope>NUCLEOTIDE SEQUENCE [LARGE SCALE GENOMIC DNA]</scope>
    <source>
        <strain evidence="4 5">HJM-18</strain>
    </source>
</reference>
<dbReference type="AlphaFoldDB" id="A0A4Z1BW19"/>
<dbReference type="EMBL" id="SRPF01000004">
    <property type="protein sequence ID" value="TGN38840.1"/>
    <property type="molecule type" value="Genomic_DNA"/>
</dbReference>
<feature type="domain" description="VIT" evidence="3">
    <location>
        <begin position="33"/>
        <end position="161"/>
    </location>
</feature>
<name>A0A4Z1BW19_9GAMM</name>
<protein>
    <submittedName>
        <fullName evidence="4">Marine proteobacterial sortase target protein</fullName>
    </submittedName>
</protein>
<evidence type="ECO:0000259" key="2">
    <source>
        <dbReference type="PROSITE" id="PS50234"/>
    </source>
</evidence>
<proteinExistence type="predicted"/>
<dbReference type="PANTHER" id="PTHR45737">
    <property type="entry name" value="VON WILLEBRAND FACTOR A DOMAIN-CONTAINING PROTEIN 5A"/>
    <property type="match status" value="1"/>
</dbReference>
<dbReference type="OrthoDB" id="9784383at2"/>
<dbReference type="PROSITE" id="PS51468">
    <property type="entry name" value="VIT"/>
    <property type="match status" value="1"/>
</dbReference>
<evidence type="ECO:0000256" key="1">
    <source>
        <dbReference type="SAM" id="Phobius"/>
    </source>
</evidence>
<feature type="domain" description="VWFA" evidence="2">
    <location>
        <begin position="319"/>
        <end position="494"/>
    </location>
</feature>
<accession>A0A4Z1BW19</accession>